<feature type="chain" id="PRO_5015732354" evidence="1">
    <location>
        <begin position="24"/>
        <end position="185"/>
    </location>
</feature>
<sequence length="185" mass="20914">MKHFLAFTLIPFCFFLFSANVQAASPTDTQSLAANTLLKKQTAKGRLPNTIGYVGKYYTNLRKAVPGERINGEGAIFYYSKIDATQYGFLQYHTASGSTKYFIADKEKTQLISKIYRGTLTDFQMQKLYGKAIYLTAYGQKIKLFKSGSFYVGYRSYSLNGIPYTSISVGTKKMMQLAALLNYYR</sequence>
<evidence type="ECO:0000313" key="3">
    <source>
        <dbReference type="Proteomes" id="UP000245938"/>
    </source>
</evidence>
<name>A0A2U3AIL0_9BACL</name>
<evidence type="ECO:0000313" key="2">
    <source>
        <dbReference type="EMBL" id="PWI24378.1"/>
    </source>
</evidence>
<accession>A0A2U3AIL0</accession>
<organism evidence="2 3">
    <name type="scientific">Kurthia sibirica</name>
    <dbReference type="NCBI Taxonomy" id="202750"/>
    <lineage>
        <taxon>Bacteria</taxon>
        <taxon>Bacillati</taxon>
        <taxon>Bacillota</taxon>
        <taxon>Bacilli</taxon>
        <taxon>Bacillales</taxon>
        <taxon>Caryophanaceae</taxon>
        <taxon>Kurthia</taxon>
    </lineage>
</organism>
<comment type="caution">
    <text evidence="2">The sequence shown here is derived from an EMBL/GenBank/DDBJ whole genome shotgun (WGS) entry which is preliminary data.</text>
</comment>
<dbReference type="RefSeq" id="WP_109306972.1">
    <property type="nucleotide sequence ID" value="NZ_BJUF01000015.1"/>
</dbReference>
<dbReference type="Proteomes" id="UP000245938">
    <property type="component" value="Unassembled WGS sequence"/>
</dbReference>
<protein>
    <submittedName>
        <fullName evidence="2">Uncharacterized protein</fullName>
    </submittedName>
</protein>
<dbReference type="AlphaFoldDB" id="A0A2U3AIL0"/>
<proteinExistence type="predicted"/>
<keyword evidence="1" id="KW-0732">Signal</keyword>
<evidence type="ECO:0000256" key="1">
    <source>
        <dbReference type="SAM" id="SignalP"/>
    </source>
</evidence>
<reference evidence="2 3" key="1">
    <citation type="submission" date="2018-05" db="EMBL/GenBank/DDBJ databases">
        <title>Kurthia sibirica genome sequence.</title>
        <authorList>
            <person name="Maclea K.S."/>
            <person name="Goen A.E."/>
        </authorList>
    </citation>
    <scope>NUCLEOTIDE SEQUENCE [LARGE SCALE GENOMIC DNA]</scope>
    <source>
        <strain evidence="2 3">ATCC 49154</strain>
    </source>
</reference>
<gene>
    <name evidence="2" type="ORF">DEX24_13660</name>
</gene>
<dbReference type="EMBL" id="QFVR01000022">
    <property type="protein sequence ID" value="PWI24378.1"/>
    <property type="molecule type" value="Genomic_DNA"/>
</dbReference>
<dbReference type="OrthoDB" id="2865276at2"/>
<keyword evidence="3" id="KW-1185">Reference proteome</keyword>
<feature type="signal peptide" evidence="1">
    <location>
        <begin position="1"/>
        <end position="23"/>
    </location>
</feature>